<dbReference type="PROSITE" id="PS50862">
    <property type="entry name" value="AA_TRNA_LIGASE_II"/>
    <property type="match status" value="1"/>
</dbReference>
<dbReference type="GO" id="GO:0005524">
    <property type="term" value="F:ATP binding"/>
    <property type="evidence" value="ECO:0007669"/>
    <property type="project" value="UniProtKB-KW"/>
</dbReference>
<dbReference type="Gene3D" id="3.30.930.10">
    <property type="entry name" value="Bira Bifunctional Protein, Domain 2"/>
    <property type="match status" value="1"/>
</dbReference>
<dbReference type="SUPFAM" id="SSF52954">
    <property type="entry name" value="Class II aaRS ABD-related"/>
    <property type="match status" value="1"/>
</dbReference>
<evidence type="ECO:0000259" key="9">
    <source>
        <dbReference type="PROSITE" id="PS50862"/>
    </source>
</evidence>
<dbReference type="InterPro" id="IPR004154">
    <property type="entry name" value="Anticodon-bd"/>
</dbReference>
<organism evidence="10 11">
    <name type="scientific">Trypanosoma conorhini</name>
    <dbReference type="NCBI Taxonomy" id="83891"/>
    <lineage>
        <taxon>Eukaryota</taxon>
        <taxon>Discoba</taxon>
        <taxon>Euglenozoa</taxon>
        <taxon>Kinetoplastea</taxon>
        <taxon>Metakinetoplastina</taxon>
        <taxon>Trypanosomatida</taxon>
        <taxon>Trypanosomatidae</taxon>
        <taxon>Trypanosoma</taxon>
    </lineage>
</organism>
<dbReference type="GO" id="GO:0004820">
    <property type="term" value="F:glycine-tRNA ligase activity"/>
    <property type="evidence" value="ECO:0007669"/>
    <property type="project" value="UniProtKB-EC"/>
</dbReference>
<dbReference type="FunFam" id="3.30.930.10:FF:000158">
    <property type="entry name" value="Glycyl-tRNA synthetase"/>
    <property type="match status" value="1"/>
</dbReference>
<proteinExistence type="inferred from homology"/>
<evidence type="ECO:0000256" key="1">
    <source>
        <dbReference type="ARBA" id="ARBA00008226"/>
    </source>
</evidence>
<dbReference type="InterPro" id="IPR002315">
    <property type="entry name" value="tRNA-synt_gly"/>
</dbReference>
<protein>
    <recommendedName>
        <fullName evidence="2">glycine--tRNA ligase</fullName>
        <ecNumber evidence="2">6.1.1.14</ecNumber>
    </recommendedName>
    <alternativeName>
        <fullName evidence="8">Diadenosine tetraphosphate synthetase</fullName>
    </alternativeName>
</protein>
<accession>A0A422P846</accession>
<dbReference type="PANTHER" id="PTHR10745">
    <property type="entry name" value="GLYCYL-TRNA SYNTHETASE/DNA POLYMERASE SUBUNIT GAMMA-2"/>
    <property type="match status" value="1"/>
</dbReference>
<evidence type="ECO:0000256" key="3">
    <source>
        <dbReference type="ARBA" id="ARBA00022598"/>
    </source>
</evidence>
<comment type="similarity">
    <text evidence="1">Belongs to the class-II aminoacyl-tRNA synthetase family.</text>
</comment>
<dbReference type="OrthoDB" id="57698at2759"/>
<dbReference type="Pfam" id="PF03129">
    <property type="entry name" value="HGTP_anticodon"/>
    <property type="match status" value="1"/>
</dbReference>
<dbReference type="Gene3D" id="3.30.40.230">
    <property type="match status" value="1"/>
</dbReference>
<keyword evidence="7 10" id="KW-0030">Aminoacyl-tRNA synthetase</keyword>
<keyword evidence="11" id="KW-1185">Reference proteome</keyword>
<dbReference type="FunFam" id="3.40.50.800:FF:000004">
    <property type="entry name" value="Glycine--tRNA ligase 2"/>
    <property type="match status" value="1"/>
</dbReference>
<dbReference type="PRINTS" id="PR01043">
    <property type="entry name" value="TRNASYNTHGLY"/>
</dbReference>
<dbReference type="NCBIfam" id="NF003211">
    <property type="entry name" value="PRK04173.1"/>
    <property type="match status" value="1"/>
</dbReference>
<dbReference type="EC" id="6.1.1.14" evidence="2"/>
<dbReference type="RefSeq" id="XP_029226960.1">
    <property type="nucleotide sequence ID" value="XM_029372928.1"/>
</dbReference>
<evidence type="ECO:0000256" key="5">
    <source>
        <dbReference type="ARBA" id="ARBA00022840"/>
    </source>
</evidence>
<evidence type="ECO:0000256" key="4">
    <source>
        <dbReference type="ARBA" id="ARBA00022741"/>
    </source>
</evidence>
<keyword evidence="6" id="KW-0648">Protein biosynthesis</keyword>
<dbReference type="InterPro" id="IPR045864">
    <property type="entry name" value="aa-tRNA-synth_II/BPL/LPL"/>
</dbReference>
<name>A0A422P846_9TRYP</name>
<dbReference type="CDD" id="cd00774">
    <property type="entry name" value="GlyRS-like_core"/>
    <property type="match status" value="1"/>
</dbReference>
<keyword evidence="5" id="KW-0067">ATP-binding</keyword>
<reference evidence="10 11" key="1">
    <citation type="journal article" date="2018" name="BMC Genomics">
        <title>Genomic comparison of Trypanosoma conorhini and Trypanosoma rangeli to Trypanosoma cruzi strains of high and low virulence.</title>
        <authorList>
            <person name="Bradwell K.R."/>
            <person name="Koparde V.N."/>
            <person name="Matveyev A.V."/>
            <person name="Serrano M.G."/>
            <person name="Alves J.M."/>
            <person name="Parikh H."/>
            <person name="Huang B."/>
            <person name="Lee V."/>
            <person name="Espinosa-Alvarez O."/>
            <person name="Ortiz P.A."/>
            <person name="Costa-Martins A.G."/>
            <person name="Teixeira M.M."/>
            <person name="Buck G.A."/>
        </authorList>
    </citation>
    <scope>NUCLEOTIDE SEQUENCE [LARGE SCALE GENOMIC DNA]</scope>
    <source>
        <strain evidence="10 11">025E</strain>
    </source>
</reference>
<dbReference type="Gene3D" id="3.30.720.200">
    <property type="match status" value="1"/>
</dbReference>
<dbReference type="Gene3D" id="3.40.50.800">
    <property type="entry name" value="Anticodon-binding domain"/>
    <property type="match status" value="1"/>
</dbReference>
<evidence type="ECO:0000256" key="7">
    <source>
        <dbReference type="ARBA" id="ARBA00023146"/>
    </source>
</evidence>
<dbReference type="EMBL" id="MKKU01000387">
    <property type="protein sequence ID" value="RNF13882.1"/>
    <property type="molecule type" value="Genomic_DNA"/>
</dbReference>
<keyword evidence="3 10" id="KW-0436">Ligase</keyword>
<evidence type="ECO:0000256" key="8">
    <source>
        <dbReference type="ARBA" id="ARBA00030057"/>
    </source>
</evidence>
<comment type="caution">
    <text evidence="10">The sequence shown here is derived from an EMBL/GenBank/DDBJ whole genome shotgun (WGS) entry which is preliminary data.</text>
</comment>
<dbReference type="InterPro" id="IPR006195">
    <property type="entry name" value="aa-tRNA-synth_II"/>
</dbReference>
<dbReference type="InterPro" id="IPR027031">
    <property type="entry name" value="Gly-tRNA_synthase/POLG2"/>
</dbReference>
<evidence type="ECO:0000313" key="11">
    <source>
        <dbReference type="Proteomes" id="UP000284403"/>
    </source>
</evidence>
<dbReference type="InterPro" id="IPR033731">
    <property type="entry name" value="GlyRS-like_core"/>
</dbReference>
<dbReference type="PANTHER" id="PTHR10745:SF0">
    <property type="entry name" value="GLYCINE--TRNA LIGASE"/>
    <property type="match status" value="1"/>
</dbReference>
<dbReference type="InterPro" id="IPR036621">
    <property type="entry name" value="Anticodon-bd_dom_sf"/>
</dbReference>
<dbReference type="GeneID" id="40319650"/>
<dbReference type="GO" id="GO:0005739">
    <property type="term" value="C:mitochondrion"/>
    <property type="evidence" value="ECO:0007669"/>
    <property type="project" value="TreeGrafter"/>
</dbReference>
<gene>
    <name evidence="10" type="ORF">Tco025E_06039</name>
</gene>
<dbReference type="Proteomes" id="UP000284403">
    <property type="component" value="Unassembled WGS sequence"/>
</dbReference>
<dbReference type="GO" id="GO:0070150">
    <property type="term" value="P:mitochondrial glycyl-tRNA aminoacylation"/>
    <property type="evidence" value="ECO:0007669"/>
    <property type="project" value="TreeGrafter"/>
</dbReference>
<sequence length="635" mass="70042">MMPPALPSRLENFVRAEFEDTCRRRFFFGLAFDPYGGAAGLYDMGPPLCAMKANLLAHWRQHFVLAENMCEVDTTCLTPEEVFKASGHVTRFNDVMVRDTVTGECIRADKLLEEYCEAQLREAPAGARADADAEQRRQELLTLRNAAAGMTPAEIQAAVARHGVASPKGHPLSEPFPFNLMFATSIGPEGDRVGFLRPELAQGIILNFKRLLDSGNAQRVPFAAACIGAAFRNEIAPRAALLRVREFTLAEIEHFVNPDDKRHERFAAVRDTEFWAWSRELQAANAEPVRMTVGDAVAGGVIDNETLGYFIARTAHFLAAVGVRLVRFRQHQRNEMAHYAQDCWDAELLTSYGWVECVGIADRSAYDLTQHSAASKKDLFAREEFAEPRSERQLQRRLQKGAIGKAFGRNAGEVMAYLTAAPEADCVELGERLAAAGGAEITTASGFTATLRPEMVQFEHKTVKVTGRNYIPSVIEPSFGVGRILYALLEQSYWVRRDESAKNEKRAVFSLPPVIAPQKVAVLPLLVKPELTTAVEAIRAEMVLRGLSTRTDDSGASIGKKYARVDELGIPFCVTCDFEADGCVTLRERDSARQVRVPRAEVADVVAALSRPLQPREWRSVEAEFPAQAAAAAAA</sequence>
<dbReference type="NCBIfam" id="TIGR00389">
    <property type="entry name" value="glyS_dimeric"/>
    <property type="match status" value="1"/>
</dbReference>
<dbReference type="SUPFAM" id="SSF55681">
    <property type="entry name" value="Class II aaRS and biotin synthetases"/>
    <property type="match status" value="1"/>
</dbReference>
<evidence type="ECO:0000313" key="10">
    <source>
        <dbReference type="EMBL" id="RNF13882.1"/>
    </source>
</evidence>
<evidence type="ECO:0000256" key="6">
    <source>
        <dbReference type="ARBA" id="ARBA00022917"/>
    </source>
</evidence>
<dbReference type="AlphaFoldDB" id="A0A422P846"/>
<evidence type="ECO:0000256" key="2">
    <source>
        <dbReference type="ARBA" id="ARBA00012829"/>
    </source>
</evidence>
<feature type="domain" description="Aminoacyl-transfer RNA synthetases class-II family profile" evidence="9">
    <location>
        <begin position="181"/>
        <end position="524"/>
    </location>
</feature>
<keyword evidence="4" id="KW-0547">Nucleotide-binding</keyword>